<evidence type="ECO:0000259" key="8">
    <source>
        <dbReference type="Pfam" id="PF01694"/>
    </source>
</evidence>
<dbReference type="GO" id="GO:0004252">
    <property type="term" value="F:serine-type endopeptidase activity"/>
    <property type="evidence" value="ECO:0007669"/>
    <property type="project" value="InterPro"/>
</dbReference>
<dbReference type="InterPro" id="IPR022764">
    <property type="entry name" value="Peptidase_S54_rhomboid_dom"/>
</dbReference>
<comment type="subcellular location">
    <subcellularLocation>
        <location evidence="1">Membrane</location>
        <topology evidence="1">Multi-pass membrane protein</topology>
    </subcellularLocation>
</comment>
<sequence>MKQRNKLQGLPGTLIIICINAIAFLITTLKGADIWKGNGTILLLSGGNYWPLTIEQHQYWRLATSMFLHAGLGHLVANMTGLFIGGFFLEPVLRSWRFIIIYLVTGLIANFTSIYFQQLSIGVGASGAIFGIYGAFIALLSTSLFPLSFRKAFLTYIGLFVVLNVVTAILAADMDNIAHLGGFLAGALLGYGCYFMLTKEDGKKIIH</sequence>
<dbReference type="InterPro" id="IPR035952">
    <property type="entry name" value="Rhomboid-like_sf"/>
</dbReference>
<evidence type="ECO:0000256" key="5">
    <source>
        <dbReference type="ARBA" id="ARBA00022989"/>
    </source>
</evidence>
<reference evidence="10" key="1">
    <citation type="submission" date="2016-10" db="EMBL/GenBank/DDBJ databases">
        <authorList>
            <person name="Varghese N."/>
            <person name="Submissions S."/>
        </authorList>
    </citation>
    <scope>NUCLEOTIDE SEQUENCE [LARGE SCALE GENOMIC DNA]</scope>
    <source>
        <strain evidence="10">DSM 23920</strain>
    </source>
</reference>
<dbReference type="OrthoDB" id="9778341at2"/>
<dbReference type="Gene3D" id="1.20.1540.10">
    <property type="entry name" value="Rhomboid-like"/>
    <property type="match status" value="1"/>
</dbReference>
<keyword evidence="6 7" id="KW-0472">Membrane</keyword>
<gene>
    <name evidence="9" type="ORF">SAMN05660909_03203</name>
</gene>
<evidence type="ECO:0000256" key="4">
    <source>
        <dbReference type="ARBA" id="ARBA00022801"/>
    </source>
</evidence>
<dbReference type="STRING" id="408074.SAMN05660909_03203"/>
<evidence type="ECO:0000256" key="1">
    <source>
        <dbReference type="ARBA" id="ARBA00004141"/>
    </source>
</evidence>
<evidence type="ECO:0000256" key="6">
    <source>
        <dbReference type="ARBA" id="ARBA00023136"/>
    </source>
</evidence>
<keyword evidence="4" id="KW-0378">Hydrolase</keyword>
<protein>
    <submittedName>
        <fullName evidence="9">Rhomboid protease GluP</fullName>
    </submittedName>
</protein>
<feature type="domain" description="Peptidase S54 rhomboid" evidence="8">
    <location>
        <begin position="57"/>
        <end position="192"/>
    </location>
</feature>
<feature type="transmembrane region" description="Helical" evidence="7">
    <location>
        <begin position="12"/>
        <end position="29"/>
    </location>
</feature>
<keyword evidence="9" id="KW-0645">Protease</keyword>
<dbReference type="PANTHER" id="PTHR43731">
    <property type="entry name" value="RHOMBOID PROTEASE"/>
    <property type="match status" value="1"/>
</dbReference>
<dbReference type="PANTHER" id="PTHR43731:SF14">
    <property type="entry name" value="PRESENILIN-ASSOCIATED RHOMBOID-LIKE PROTEIN, MITOCHONDRIAL"/>
    <property type="match status" value="1"/>
</dbReference>
<dbReference type="RefSeq" id="WP_089762947.1">
    <property type="nucleotide sequence ID" value="NZ_BKAT01000023.1"/>
</dbReference>
<feature type="transmembrane region" description="Helical" evidence="7">
    <location>
        <begin position="96"/>
        <end position="115"/>
    </location>
</feature>
<accession>A0A1H4DMD3</accession>
<comment type="similarity">
    <text evidence="2">Belongs to the peptidase S54 family.</text>
</comment>
<keyword evidence="10" id="KW-1185">Reference proteome</keyword>
<evidence type="ECO:0000256" key="2">
    <source>
        <dbReference type="ARBA" id="ARBA00009045"/>
    </source>
</evidence>
<dbReference type="GO" id="GO:0016020">
    <property type="term" value="C:membrane"/>
    <property type="evidence" value="ECO:0007669"/>
    <property type="project" value="UniProtKB-SubCell"/>
</dbReference>
<dbReference type="SUPFAM" id="SSF144091">
    <property type="entry name" value="Rhomboid-like"/>
    <property type="match status" value="1"/>
</dbReference>
<evidence type="ECO:0000256" key="3">
    <source>
        <dbReference type="ARBA" id="ARBA00022692"/>
    </source>
</evidence>
<feature type="transmembrane region" description="Helical" evidence="7">
    <location>
        <begin position="66"/>
        <end position="89"/>
    </location>
</feature>
<dbReference type="AlphaFoldDB" id="A0A1H4DMD3"/>
<dbReference type="EMBL" id="FNRL01000014">
    <property type="protein sequence ID" value="SEA73921.1"/>
    <property type="molecule type" value="Genomic_DNA"/>
</dbReference>
<proteinExistence type="inferred from homology"/>
<name>A0A1H4DMD3_9BACT</name>
<feature type="transmembrane region" description="Helical" evidence="7">
    <location>
        <begin position="177"/>
        <end position="197"/>
    </location>
</feature>
<dbReference type="Pfam" id="PF01694">
    <property type="entry name" value="Rhomboid"/>
    <property type="match status" value="1"/>
</dbReference>
<evidence type="ECO:0000313" key="9">
    <source>
        <dbReference type="EMBL" id="SEA73921.1"/>
    </source>
</evidence>
<evidence type="ECO:0000256" key="7">
    <source>
        <dbReference type="SAM" id="Phobius"/>
    </source>
</evidence>
<organism evidence="9 10">
    <name type="scientific">Chitinophaga terrae</name>
    <name type="common">ex Kim and Jung 2007</name>
    <dbReference type="NCBI Taxonomy" id="408074"/>
    <lineage>
        <taxon>Bacteria</taxon>
        <taxon>Pseudomonadati</taxon>
        <taxon>Bacteroidota</taxon>
        <taxon>Chitinophagia</taxon>
        <taxon>Chitinophagales</taxon>
        <taxon>Chitinophagaceae</taxon>
        <taxon>Chitinophaga</taxon>
    </lineage>
</organism>
<keyword evidence="5 7" id="KW-1133">Transmembrane helix</keyword>
<evidence type="ECO:0000313" key="10">
    <source>
        <dbReference type="Proteomes" id="UP000199656"/>
    </source>
</evidence>
<dbReference type="GO" id="GO:0006508">
    <property type="term" value="P:proteolysis"/>
    <property type="evidence" value="ECO:0007669"/>
    <property type="project" value="UniProtKB-KW"/>
</dbReference>
<keyword evidence="3 7" id="KW-0812">Transmembrane</keyword>
<dbReference type="InterPro" id="IPR050925">
    <property type="entry name" value="Rhomboid_protease_S54"/>
</dbReference>
<feature type="transmembrane region" description="Helical" evidence="7">
    <location>
        <begin position="153"/>
        <end position="171"/>
    </location>
</feature>
<dbReference type="Proteomes" id="UP000199656">
    <property type="component" value="Unassembled WGS sequence"/>
</dbReference>
<feature type="transmembrane region" description="Helical" evidence="7">
    <location>
        <begin position="121"/>
        <end position="141"/>
    </location>
</feature>